<proteinExistence type="predicted"/>
<organism evidence="1 2">
    <name type="scientific">Lactiplantibacillus plantarum subsp. plantarum</name>
    <dbReference type="NCBI Taxonomy" id="337330"/>
    <lineage>
        <taxon>Bacteria</taxon>
        <taxon>Bacillati</taxon>
        <taxon>Bacillota</taxon>
        <taxon>Bacilli</taxon>
        <taxon>Lactobacillales</taxon>
        <taxon>Lactobacillaceae</taxon>
        <taxon>Lactiplantibacillus</taxon>
    </lineage>
</organism>
<accession>A0A2S3U9J4</accession>
<sequence length="50" mass="5656">MREVPKCRIESVYLVLLAGEDNQEDNLKLIQFAQHNFKAQPIKAVGISAE</sequence>
<reference evidence="1 2" key="1">
    <citation type="submission" date="2017-06" db="EMBL/GenBank/DDBJ databases">
        <title>Genome sequence of Lactobacillus plantarum subsp. plantarum strain SRCM101258.</title>
        <authorList>
            <person name="Cho S.H."/>
        </authorList>
    </citation>
    <scope>NUCLEOTIDE SEQUENCE [LARGE SCALE GENOMIC DNA]</scope>
    <source>
        <strain evidence="1 2">SRCM101258</strain>
    </source>
</reference>
<evidence type="ECO:0000313" key="1">
    <source>
        <dbReference type="EMBL" id="POD89009.1"/>
    </source>
</evidence>
<comment type="caution">
    <text evidence="1">The sequence shown here is derived from an EMBL/GenBank/DDBJ whole genome shotgun (WGS) entry which is preliminary data.</text>
</comment>
<dbReference type="Proteomes" id="UP000236990">
    <property type="component" value="Unassembled WGS sequence"/>
</dbReference>
<dbReference type="AlphaFoldDB" id="A0A2S3U9J4"/>
<evidence type="ECO:0000313" key="2">
    <source>
        <dbReference type="Proteomes" id="UP000236990"/>
    </source>
</evidence>
<protein>
    <submittedName>
        <fullName evidence="1">Uncharacterized protein</fullName>
    </submittedName>
</protein>
<dbReference type="EMBL" id="NKCZ01000050">
    <property type="protein sequence ID" value="POD89009.1"/>
    <property type="molecule type" value="Genomic_DNA"/>
</dbReference>
<gene>
    <name evidence="1" type="ORF">S101258_00274</name>
</gene>
<name>A0A2S3U9J4_LACPN</name>